<dbReference type="Proteomes" id="UP000234331">
    <property type="component" value="Unassembled WGS sequence"/>
</dbReference>
<accession>A0A2I2KLP2</accession>
<feature type="transmembrane region" description="Helical" evidence="7">
    <location>
        <begin position="182"/>
        <end position="202"/>
    </location>
</feature>
<sequence>MDDDVRFGAQRPTGVDGAVPQPRRASAPGLGPPHPQPAARPEPPAFPEPPTEPLATARVATAGEAATEEEAAPARSGSRANALWTVFDQVVSSGTNASINFVIARRVGSGEFGAFAIAYTIFAMVVGLSRAAATAPLGISYADVSTSAFRRAVRGAAGTALALGAAVGLVLLLVGAALRGTVGLNLVAMGLIMPALLVQDAWRYASFALGRPLLAVANDLVWAVALGVGIVSLTRLAPGDEGAAALVLIWGVAAAAAALVGVAQHRAWPDPKQARAWFTGHRETTGFMTAEFLSLQGAQQTSTLVIGAVGSTSLVGALRGLQTLLAPTTNLAVALMSFAIPEFSRRKHLPARTVIRGAHLVSGLVLVSSTLWGLAFMVLPSNFGSALLGDTWRQTHDLLLLGVIAQAGPCLAVGPAAVLYAFGRTRLTFWINLFFVPFLLACPVAGLLIGGAKGVVIGNILVYWATIPPWIYHLHRQVHAHPRHKAQAVGAR</sequence>
<keyword evidence="9" id="KW-1185">Reference proteome</keyword>
<dbReference type="GO" id="GO:0005886">
    <property type="term" value="C:plasma membrane"/>
    <property type="evidence" value="ECO:0007669"/>
    <property type="project" value="UniProtKB-SubCell"/>
</dbReference>
<feature type="transmembrane region" description="Helical" evidence="7">
    <location>
        <begin position="243"/>
        <end position="263"/>
    </location>
</feature>
<keyword evidence="5 7" id="KW-0472">Membrane</keyword>
<dbReference type="EMBL" id="FZMO01000053">
    <property type="protein sequence ID" value="SNQ46582.1"/>
    <property type="molecule type" value="Genomic_DNA"/>
</dbReference>
<dbReference type="AlphaFoldDB" id="A0A2I2KLP2"/>
<dbReference type="RefSeq" id="WP_101830577.1">
    <property type="nucleotide sequence ID" value="NZ_FZMO01000053.1"/>
</dbReference>
<keyword evidence="4 7" id="KW-1133">Transmembrane helix</keyword>
<feature type="transmembrane region" description="Helical" evidence="7">
    <location>
        <begin position="399"/>
        <end position="422"/>
    </location>
</feature>
<feature type="transmembrane region" description="Helical" evidence="7">
    <location>
        <begin position="214"/>
        <end position="236"/>
    </location>
</feature>
<dbReference type="PANTHER" id="PTHR30250:SF26">
    <property type="entry name" value="PSMA PROTEIN"/>
    <property type="match status" value="1"/>
</dbReference>
<organism evidence="8 9">
    <name type="scientific">Frankia canadensis</name>
    <dbReference type="NCBI Taxonomy" id="1836972"/>
    <lineage>
        <taxon>Bacteria</taxon>
        <taxon>Bacillati</taxon>
        <taxon>Actinomycetota</taxon>
        <taxon>Actinomycetes</taxon>
        <taxon>Frankiales</taxon>
        <taxon>Frankiaceae</taxon>
        <taxon>Frankia</taxon>
    </lineage>
</organism>
<name>A0A2I2KLP2_9ACTN</name>
<evidence type="ECO:0000256" key="6">
    <source>
        <dbReference type="SAM" id="MobiDB-lite"/>
    </source>
</evidence>
<evidence type="ECO:0000256" key="7">
    <source>
        <dbReference type="SAM" id="Phobius"/>
    </source>
</evidence>
<evidence type="ECO:0000256" key="1">
    <source>
        <dbReference type="ARBA" id="ARBA00004651"/>
    </source>
</evidence>
<feature type="transmembrane region" description="Helical" evidence="7">
    <location>
        <begin position="429"/>
        <end position="449"/>
    </location>
</feature>
<dbReference type="CDD" id="cd13126">
    <property type="entry name" value="MATE_like_11"/>
    <property type="match status" value="1"/>
</dbReference>
<evidence type="ECO:0000313" key="8">
    <source>
        <dbReference type="EMBL" id="SNQ46582.1"/>
    </source>
</evidence>
<evidence type="ECO:0008006" key="10">
    <source>
        <dbReference type="Google" id="ProtNLM"/>
    </source>
</evidence>
<feature type="transmembrane region" description="Helical" evidence="7">
    <location>
        <begin position="321"/>
        <end position="340"/>
    </location>
</feature>
<keyword evidence="3 7" id="KW-0812">Transmembrane</keyword>
<evidence type="ECO:0000256" key="5">
    <source>
        <dbReference type="ARBA" id="ARBA00023136"/>
    </source>
</evidence>
<feature type="region of interest" description="Disordered" evidence="6">
    <location>
        <begin position="1"/>
        <end position="53"/>
    </location>
</feature>
<dbReference type="OrthoDB" id="3701119at2"/>
<evidence type="ECO:0000313" key="9">
    <source>
        <dbReference type="Proteomes" id="UP000234331"/>
    </source>
</evidence>
<feature type="compositionally biased region" description="Pro residues" evidence="6">
    <location>
        <begin position="30"/>
        <end position="52"/>
    </location>
</feature>
<comment type="subcellular location">
    <subcellularLocation>
        <location evidence="1">Cell membrane</location>
        <topology evidence="1">Multi-pass membrane protein</topology>
    </subcellularLocation>
</comment>
<evidence type="ECO:0000256" key="2">
    <source>
        <dbReference type="ARBA" id="ARBA00022475"/>
    </source>
</evidence>
<feature type="transmembrane region" description="Helical" evidence="7">
    <location>
        <begin position="455"/>
        <end position="475"/>
    </location>
</feature>
<proteinExistence type="predicted"/>
<protein>
    <recommendedName>
        <fullName evidence="10">Membrane protein involved in the export of O-antigen and teichoic acid</fullName>
    </recommendedName>
</protein>
<reference evidence="8 9" key="1">
    <citation type="submission" date="2017-06" db="EMBL/GenBank/DDBJ databases">
        <authorList>
            <person name="Kim H.J."/>
            <person name="Triplett B.A."/>
        </authorList>
    </citation>
    <scope>NUCLEOTIDE SEQUENCE [LARGE SCALE GENOMIC DNA]</scope>
    <source>
        <strain evidence="8">FRACA_ARgP5</strain>
    </source>
</reference>
<dbReference type="PANTHER" id="PTHR30250">
    <property type="entry name" value="PST FAMILY PREDICTED COLANIC ACID TRANSPORTER"/>
    <property type="match status" value="1"/>
</dbReference>
<feature type="transmembrane region" description="Helical" evidence="7">
    <location>
        <begin position="112"/>
        <end position="133"/>
    </location>
</feature>
<dbReference type="InterPro" id="IPR050833">
    <property type="entry name" value="Poly_Biosynth_Transport"/>
</dbReference>
<feature type="transmembrane region" description="Helical" evidence="7">
    <location>
        <begin position="360"/>
        <end position="379"/>
    </location>
</feature>
<evidence type="ECO:0000256" key="3">
    <source>
        <dbReference type="ARBA" id="ARBA00022692"/>
    </source>
</evidence>
<gene>
    <name evidence="8" type="ORF">FRACA_1460019</name>
</gene>
<evidence type="ECO:0000256" key="4">
    <source>
        <dbReference type="ARBA" id="ARBA00022989"/>
    </source>
</evidence>
<feature type="transmembrane region" description="Helical" evidence="7">
    <location>
        <begin position="153"/>
        <end position="175"/>
    </location>
</feature>
<keyword evidence="2" id="KW-1003">Cell membrane</keyword>